<evidence type="ECO:0000259" key="19">
    <source>
        <dbReference type="SMART" id="SM00562"/>
    </source>
</evidence>
<name>A0A3Q3E2Q6_HIPCM</name>
<comment type="similarity">
    <text evidence="7 18">Belongs to the NDK family.</text>
</comment>
<accession>A0A3Q3E2Q6</accession>
<dbReference type="CDD" id="cd22970">
    <property type="entry name" value="DD_NDKH5-like"/>
    <property type="match status" value="1"/>
</dbReference>
<dbReference type="InterPro" id="IPR036850">
    <property type="entry name" value="NDK-like_dom_sf"/>
</dbReference>
<evidence type="ECO:0000313" key="20">
    <source>
        <dbReference type="Ensembl" id="ENSHCOP00000025556.1"/>
    </source>
</evidence>
<evidence type="ECO:0000256" key="7">
    <source>
        <dbReference type="ARBA" id="ARBA00008142"/>
    </source>
</evidence>
<evidence type="ECO:0000256" key="6">
    <source>
        <dbReference type="ARBA" id="ARBA00004510"/>
    </source>
</evidence>
<evidence type="ECO:0000313" key="21">
    <source>
        <dbReference type="Proteomes" id="UP000264820"/>
    </source>
</evidence>
<evidence type="ECO:0000256" key="5">
    <source>
        <dbReference type="ARBA" id="ARBA00004496"/>
    </source>
</evidence>
<evidence type="ECO:0000256" key="4">
    <source>
        <dbReference type="ARBA" id="ARBA00004466"/>
    </source>
</evidence>
<keyword evidence="12" id="KW-0378">Hydrolase</keyword>
<dbReference type="Proteomes" id="UP000264820">
    <property type="component" value="Unplaced"/>
</dbReference>
<sequence>MDSAYFPRIHVERTLALIKPDAIHKSEEIEDIILRKGFSILQRKLQMTPEHCSDFYAEHYGKLHFPSLTAYMSSGPIVALTLARENAIAQWKSIIGPTKSSSLIGLHLLRAKYGTSELQNALHGSESFHAAAREIKFMFPNTFIEAFPTRAETEEYLSRYVNETLLHGLTELCKHKPLNPCVWLADWLIKNNPNGPQICDGAFVKEVK</sequence>
<protein>
    <recommendedName>
        <fullName evidence="8">Nucleoside diphosphate kinase B</fullName>
    </recommendedName>
    <alternativeName>
        <fullName evidence="17">3'-5' exonuclease NME5</fullName>
    </alternativeName>
    <alternativeName>
        <fullName evidence="16">Nucleoside diphosphate kinase homolog 5</fullName>
    </alternativeName>
</protein>
<evidence type="ECO:0000256" key="18">
    <source>
        <dbReference type="PROSITE-ProRule" id="PRU00706"/>
    </source>
</evidence>
<dbReference type="GO" id="GO:0003341">
    <property type="term" value="P:cilium movement"/>
    <property type="evidence" value="ECO:0007669"/>
    <property type="project" value="TreeGrafter"/>
</dbReference>
<dbReference type="GO" id="GO:0005737">
    <property type="term" value="C:cytoplasm"/>
    <property type="evidence" value="ECO:0007669"/>
    <property type="project" value="UniProtKB-SubCell"/>
</dbReference>
<evidence type="ECO:0000256" key="3">
    <source>
        <dbReference type="ARBA" id="ARBA00004138"/>
    </source>
</evidence>
<dbReference type="InterPro" id="IPR034907">
    <property type="entry name" value="NDK-like_dom"/>
</dbReference>
<dbReference type="PANTHER" id="PTHR46161:SF1">
    <property type="entry name" value="NUCLEOSIDE DIPHOSPHATE KINASE HOMOLOG 5"/>
    <property type="match status" value="1"/>
</dbReference>
<keyword evidence="9" id="KW-0217">Developmental protein</keyword>
<dbReference type="InterPro" id="IPR007858">
    <property type="entry name" value="Dpy-30_motif"/>
</dbReference>
<evidence type="ECO:0000256" key="1">
    <source>
        <dbReference type="ARBA" id="ARBA00003465"/>
    </source>
</evidence>
<evidence type="ECO:0000256" key="17">
    <source>
        <dbReference type="ARBA" id="ARBA00080200"/>
    </source>
</evidence>
<dbReference type="Ensembl" id="ENSHCOT00000019822.1">
    <property type="protein sequence ID" value="ENSHCOP00000025556.1"/>
    <property type="gene ID" value="ENSHCOG00000015810.1"/>
</dbReference>
<feature type="domain" description="Nucleoside diphosphate kinase-like" evidence="19">
    <location>
        <begin position="11"/>
        <end position="146"/>
    </location>
</feature>
<dbReference type="FunFam" id="1.20.890.10:FF:000008">
    <property type="entry name" value="Nucleoside diphosphate kinase homolog 5"/>
    <property type="match status" value="1"/>
</dbReference>
<dbReference type="GO" id="GO:1902176">
    <property type="term" value="P:negative regulation of oxidative stress-induced intrinsic apoptotic signaling pathway"/>
    <property type="evidence" value="ECO:0007669"/>
    <property type="project" value="TreeGrafter"/>
</dbReference>
<dbReference type="GO" id="GO:0005929">
    <property type="term" value="C:cilium"/>
    <property type="evidence" value="ECO:0007669"/>
    <property type="project" value="UniProtKB-SubCell"/>
</dbReference>
<proteinExistence type="inferred from homology"/>
<dbReference type="GO" id="GO:0001726">
    <property type="term" value="C:ruffle"/>
    <property type="evidence" value="ECO:0007669"/>
    <property type="project" value="UniProtKB-SubCell"/>
</dbReference>
<dbReference type="SUPFAM" id="SSF54919">
    <property type="entry name" value="Nucleoside diphosphate kinase, NDK"/>
    <property type="match status" value="1"/>
</dbReference>
<comment type="subcellular location">
    <subcellularLocation>
        <location evidence="3">Cell projection</location>
        <location evidence="3">Cilium</location>
    </subcellularLocation>
    <subcellularLocation>
        <location evidence="6">Cell projection</location>
        <location evidence="6">Lamellipodium</location>
    </subcellularLocation>
    <subcellularLocation>
        <location evidence="4">Cell projection</location>
        <location evidence="4">Ruffle</location>
    </subcellularLocation>
    <subcellularLocation>
        <location evidence="5">Cytoplasm</location>
    </subcellularLocation>
    <subcellularLocation>
        <location evidence="2">Nucleus</location>
    </subcellularLocation>
</comment>
<dbReference type="PROSITE" id="PS51374">
    <property type="entry name" value="NDPK_LIKE"/>
    <property type="match status" value="1"/>
</dbReference>
<keyword evidence="10" id="KW-0963">Cytoplasm</keyword>
<comment type="caution">
    <text evidence="18">Lacks conserved residue(s) required for the propagation of feature annotation.</text>
</comment>
<dbReference type="Pfam" id="PF00334">
    <property type="entry name" value="NDK"/>
    <property type="match status" value="1"/>
</dbReference>
<dbReference type="SMART" id="SM00562">
    <property type="entry name" value="NDK"/>
    <property type="match status" value="1"/>
</dbReference>
<dbReference type="Pfam" id="PF05186">
    <property type="entry name" value="Dpy-30"/>
    <property type="match status" value="1"/>
</dbReference>
<reference evidence="20" key="2">
    <citation type="submission" date="2025-09" db="UniProtKB">
        <authorList>
            <consortium name="Ensembl"/>
        </authorList>
    </citation>
    <scope>IDENTIFICATION</scope>
</reference>
<keyword evidence="21" id="KW-1185">Reference proteome</keyword>
<keyword evidence="13" id="KW-0539">Nucleus</keyword>
<evidence type="ECO:0000256" key="10">
    <source>
        <dbReference type="ARBA" id="ARBA00022490"/>
    </source>
</evidence>
<evidence type="ECO:0000256" key="12">
    <source>
        <dbReference type="ARBA" id="ARBA00022801"/>
    </source>
</evidence>
<reference evidence="20" key="1">
    <citation type="submission" date="2025-08" db="UniProtKB">
        <authorList>
            <consortium name="Ensembl"/>
        </authorList>
    </citation>
    <scope>IDENTIFICATION</scope>
</reference>
<dbReference type="AlphaFoldDB" id="A0A3Q3E2Q6"/>
<keyword evidence="15" id="KW-0131">Cell cycle</keyword>
<dbReference type="GO" id="GO:0005634">
    <property type="term" value="C:nucleus"/>
    <property type="evidence" value="ECO:0007669"/>
    <property type="project" value="UniProtKB-SubCell"/>
</dbReference>
<evidence type="ECO:0000256" key="15">
    <source>
        <dbReference type="ARBA" id="ARBA00023306"/>
    </source>
</evidence>
<keyword evidence="14" id="KW-0966">Cell projection</keyword>
<dbReference type="GO" id="GO:0030027">
    <property type="term" value="C:lamellipodium"/>
    <property type="evidence" value="ECO:0007669"/>
    <property type="project" value="UniProtKB-SubCell"/>
</dbReference>
<evidence type="ECO:0000256" key="2">
    <source>
        <dbReference type="ARBA" id="ARBA00004123"/>
    </source>
</evidence>
<keyword evidence="11" id="KW-0479">Metal-binding</keyword>
<dbReference type="Gene3D" id="1.20.890.10">
    <property type="entry name" value="cAMP-dependent protein kinase regulatory subunit, dimerization-anchoring domain"/>
    <property type="match status" value="1"/>
</dbReference>
<evidence type="ECO:0000256" key="16">
    <source>
        <dbReference type="ARBA" id="ARBA00072632"/>
    </source>
</evidence>
<dbReference type="PANTHER" id="PTHR46161">
    <property type="entry name" value="NUCLEOSIDE DIPHOSPHATE KINASE"/>
    <property type="match status" value="1"/>
</dbReference>
<evidence type="ECO:0000256" key="13">
    <source>
        <dbReference type="ARBA" id="ARBA00023242"/>
    </source>
</evidence>
<evidence type="ECO:0000256" key="9">
    <source>
        <dbReference type="ARBA" id="ARBA00022473"/>
    </source>
</evidence>
<dbReference type="STRING" id="109280.ENSHCOP00000025556"/>
<comment type="function">
    <text evidence="1">Major role in the synthesis of nucleoside triphosphates other than ATP.</text>
</comment>
<evidence type="ECO:0000256" key="11">
    <source>
        <dbReference type="ARBA" id="ARBA00022723"/>
    </source>
</evidence>
<organism evidence="20 21">
    <name type="scientific">Hippocampus comes</name>
    <name type="common">Tiger tail seahorse</name>
    <dbReference type="NCBI Taxonomy" id="109280"/>
    <lineage>
        <taxon>Eukaryota</taxon>
        <taxon>Metazoa</taxon>
        <taxon>Chordata</taxon>
        <taxon>Craniata</taxon>
        <taxon>Vertebrata</taxon>
        <taxon>Euteleostomi</taxon>
        <taxon>Actinopterygii</taxon>
        <taxon>Neopterygii</taxon>
        <taxon>Teleostei</taxon>
        <taxon>Neoteleostei</taxon>
        <taxon>Acanthomorphata</taxon>
        <taxon>Syngnathiaria</taxon>
        <taxon>Syngnathiformes</taxon>
        <taxon>Syngnathoidei</taxon>
        <taxon>Syngnathidae</taxon>
        <taxon>Hippocampus</taxon>
    </lineage>
</organism>
<dbReference type="GO" id="GO:0016787">
    <property type="term" value="F:hydrolase activity"/>
    <property type="evidence" value="ECO:0007669"/>
    <property type="project" value="UniProtKB-KW"/>
</dbReference>
<dbReference type="GeneTree" id="ENSGT00940000159595"/>
<dbReference type="Gene3D" id="3.30.70.141">
    <property type="entry name" value="Nucleoside diphosphate kinase-like domain"/>
    <property type="match status" value="1"/>
</dbReference>
<evidence type="ECO:0000256" key="14">
    <source>
        <dbReference type="ARBA" id="ARBA00023273"/>
    </source>
</evidence>
<evidence type="ECO:0000256" key="8">
    <source>
        <dbReference type="ARBA" id="ARBA00013499"/>
    </source>
</evidence>
<dbReference type="GO" id="GO:0046872">
    <property type="term" value="F:metal ion binding"/>
    <property type="evidence" value="ECO:0007669"/>
    <property type="project" value="UniProtKB-KW"/>
</dbReference>